<protein>
    <submittedName>
        <fullName evidence="2">PHP domain-containing protein</fullName>
    </submittedName>
</protein>
<name>A0ABW5S1B3_9BACL</name>
<gene>
    <name evidence="2" type="ORF">ACFSUE_07065</name>
</gene>
<comment type="caution">
    <text evidence="2">The sequence shown here is derived from an EMBL/GenBank/DDBJ whole genome shotgun (WGS) entry which is preliminary data.</text>
</comment>
<keyword evidence="3" id="KW-1185">Reference proteome</keyword>
<feature type="domain" description="Polymerase/histidinol phosphatase N-terminal" evidence="1">
    <location>
        <begin position="3"/>
        <end position="68"/>
    </location>
</feature>
<dbReference type="InterPro" id="IPR052018">
    <property type="entry name" value="PHP_domain"/>
</dbReference>
<dbReference type="Gene3D" id="3.20.20.140">
    <property type="entry name" value="Metal-dependent hydrolases"/>
    <property type="match status" value="1"/>
</dbReference>
<dbReference type="Proteomes" id="UP001597399">
    <property type="component" value="Unassembled WGS sequence"/>
</dbReference>
<dbReference type="PANTHER" id="PTHR42924">
    <property type="entry name" value="EXONUCLEASE"/>
    <property type="match status" value="1"/>
</dbReference>
<dbReference type="InterPro" id="IPR003141">
    <property type="entry name" value="Pol/His_phosphatase_N"/>
</dbReference>
<dbReference type="RefSeq" id="WP_253060056.1">
    <property type="nucleotide sequence ID" value="NZ_JAMXWM010000005.1"/>
</dbReference>
<evidence type="ECO:0000313" key="3">
    <source>
        <dbReference type="Proteomes" id="UP001597399"/>
    </source>
</evidence>
<sequence>MIIDLHCHTNCSDNSYSIEDVLKLAAQNNISKLAITDHDTTIGLERAIALGKDLSIDIIPGIEISAYDYKRNRRTHILGLFVASGHPALEALCRPMREERHNASRLMTRKLIQAGYHISWEQVLRLAENGTGVYKQHIMHALILNGYTDSIYGPLYKKLFFRGDRQTLPGLAFVPVHYLDAIDAIHAIRKAGGVPVLAHPGQFDNFSAVPEFVEAGLGGIEVFHPLHDAADEKKAMQLAETYHLAQTGGSDFHGYYTDTGSVPGSRSIDRDRFALLEEKRDQTGKSIQS</sequence>
<dbReference type="Pfam" id="PF02811">
    <property type="entry name" value="PHP"/>
    <property type="match status" value="1"/>
</dbReference>
<dbReference type="PANTHER" id="PTHR42924:SF3">
    <property type="entry name" value="POLYMERASE_HISTIDINOL PHOSPHATASE N-TERMINAL DOMAIN-CONTAINING PROTEIN"/>
    <property type="match status" value="1"/>
</dbReference>
<organism evidence="2 3">
    <name type="scientific">Sporolactobacillus shoreicorticis</name>
    <dbReference type="NCBI Taxonomy" id="1923877"/>
    <lineage>
        <taxon>Bacteria</taxon>
        <taxon>Bacillati</taxon>
        <taxon>Bacillota</taxon>
        <taxon>Bacilli</taxon>
        <taxon>Bacillales</taxon>
        <taxon>Sporolactobacillaceae</taxon>
        <taxon>Sporolactobacillus</taxon>
    </lineage>
</organism>
<evidence type="ECO:0000313" key="2">
    <source>
        <dbReference type="EMBL" id="MFD2693391.1"/>
    </source>
</evidence>
<dbReference type="EMBL" id="JBHUMQ010000017">
    <property type="protein sequence ID" value="MFD2693391.1"/>
    <property type="molecule type" value="Genomic_DNA"/>
</dbReference>
<proteinExistence type="predicted"/>
<accession>A0ABW5S1B3</accession>
<dbReference type="InterPro" id="IPR016195">
    <property type="entry name" value="Pol/histidinol_Pase-like"/>
</dbReference>
<dbReference type="CDD" id="cd07438">
    <property type="entry name" value="PHP_HisPPase_AMP"/>
    <property type="match status" value="1"/>
</dbReference>
<dbReference type="InterPro" id="IPR004013">
    <property type="entry name" value="PHP_dom"/>
</dbReference>
<reference evidence="3" key="1">
    <citation type="journal article" date="2019" name="Int. J. Syst. Evol. Microbiol.">
        <title>The Global Catalogue of Microorganisms (GCM) 10K type strain sequencing project: providing services to taxonomists for standard genome sequencing and annotation.</title>
        <authorList>
            <consortium name="The Broad Institute Genomics Platform"/>
            <consortium name="The Broad Institute Genome Sequencing Center for Infectious Disease"/>
            <person name="Wu L."/>
            <person name="Ma J."/>
        </authorList>
    </citation>
    <scope>NUCLEOTIDE SEQUENCE [LARGE SCALE GENOMIC DNA]</scope>
    <source>
        <strain evidence="3">TISTR 2466</strain>
    </source>
</reference>
<dbReference type="SUPFAM" id="SSF89550">
    <property type="entry name" value="PHP domain-like"/>
    <property type="match status" value="1"/>
</dbReference>
<dbReference type="SMART" id="SM00481">
    <property type="entry name" value="POLIIIAc"/>
    <property type="match status" value="1"/>
</dbReference>
<dbReference type="Gene3D" id="1.10.150.650">
    <property type="match status" value="1"/>
</dbReference>
<evidence type="ECO:0000259" key="1">
    <source>
        <dbReference type="SMART" id="SM00481"/>
    </source>
</evidence>